<keyword evidence="5" id="KW-0998">Cell outer membrane</keyword>
<evidence type="ECO:0000256" key="2">
    <source>
        <dbReference type="ARBA" id="ARBA00006275"/>
    </source>
</evidence>
<dbReference type="AlphaFoldDB" id="A0A4Q7MRF9"/>
<comment type="caution">
    <text evidence="8">The sequence shown here is derived from an EMBL/GenBank/DDBJ whole genome shotgun (WGS) entry which is preliminary data.</text>
</comment>
<dbReference type="CDD" id="cd08977">
    <property type="entry name" value="SusD"/>
    <property type="match status" value="1"/>
</dbReference>
<keyword evidence="3" id="KW-0732">Signal</keyword>
<dbReference type="RefSeq" id="WP_158643849.1">
    <property type="nucleotide sequence ID" value="NZ_CP042431.1"/>
</dbReference>
<protein>
    <submittedName>
        <fullName evidence="8">Putative outer membrane starch-binding protein</fullName>
    </submittedName>
</protein>
<dbReference type="InterPro" id="IPR033985">
    <property type="entry name" value="SusD-like_N"/>
</dbReference>
<feature type="domain" description="RagB/SusD" evidence="6">
    <location>
        <begin position="352"/>
        <end position="487"/>
    </location>
</feature>
<sequence>MHSPLNKICILLFSACSLTFISCKKFLSAYSQNSSFVESAADLDEVLVGDGYFTIHTTPITPALYTMDDDLKDGVPGGNYKLTTYRGFHNWQSEPRRNSDGVLLSTDDLFNKLYSKLARLNSVLSSIPALREKGEPEGQLKRIAGEAHFLRAYYYFILTNLFGKPYRATTAADDFSVPLKTEAAITSQFAVRSSNQRVFNQIVADLQEAVKNLAGVEQKSALRANQSVAQALLSRVYLFMENYEQANYYADQVIANKKYSVTDLNSWQAGKNVFTSYSSEVIFNMGGNSLYNEMALGAEVPDQPYYLPSDELVLLYSAEDLRTNAFFVKSGSGQWKIAKMRDPFGPDHDMASDFYLIRLSEVYLNKAEALAAMDRFGEARTTLQAFRKYRFKPNELPSLTDEGAALMSFIRDERRRELCLEAHRWFDLRRYAVNSKYPFNKKIRHRNIEYTGTGYQENGYYELGTYQDDPGAYIVPIANDEIDFNQGAITNEPRPVRPVKY</sequence>
<evidence type="ECO:0000259" key="7">
    <source>
        <dbReference type="Pfam" id="PF14322"/>
    </source>
</evidence>
<dbReference type="Pfam" id="PF14322">
    <property type="entry name" value="SusD-like_3"/>
    <property type="match status" value="1"/>
</dbReference>
<dbReference type="Proteomes" id="UP000293874">
    <property type="component" value="Unassembled WGS sequence"/>
</dbReference>
<dbReference type="GO" id="GO:0009279">
    <property type="term" value="C:cell outer membrane"/>
    <property type="evidence" value="ECO:0007669"/>
    <property type="project" value="UniProtKB-SubCell"/>
</dbReference>
<dbReference type="SUPFAM" id="SSF48452">
    <property type="entry name" value="TPR-like"/>
    <property type="match status" value="1"/>
</dbReference>
<evidence type="ECO:0000256" key="5">
    <source>
        <dbReference type="ARBA" id="ARBA00023237"/>
    </source>
</evidence>
<accession>A0A4Q7MRF9</accession>
<evidence type="ECO:0000259" key="6">
    <source>
        <dbReference type="Pfam" id="PF07980"/>
    </source>
</evidence>
<name>A0A4Q7MRF9_9BACT</name>
<gene>
    <name evidence="8" type="ORF">EV199_2908</name>
</gene>
<dbReference type="InterPro" id="IPR011990">
    <property type="entry name" value="TPR-like_helical_dom_sf"/>
</dbReference>
<dbReference type="InterPro" id="IPR012944">
    <property type="entry name" value="SusD_RagB_dom"/>
</dbReference>
<dbReference type="EMBL" id="SGXA01000002">
    <property type="protein sequence ID" value="RZS71008.1"/>
    <property type="molecule type" value="Genomic_DNA"/>
</dbReference>
<evidence type="ECO:0000256" key="3">
    <source>
        <dbReference type="ARBA" id="ARBA00022729"/>
    </source>
</evidence>
<organism evidence="8 9">
    <name type="scientific">Pseudobacter ginsenosidimutans</name>
    <dbReference type="NCBI Taxonomy" id="661488"/>
    <lineage>
        <taxon>Bacteria</taxon>
        <taxon>Pseudomonadati</taxon>
        <taxon>Bacteroidota</taxon>
        <taxon>Chitinophagia</taxon>
        <taxon>Chitinophagales</taxon>
        <taxon>Chitinophagaceae</taxon>
        <taxon>Pseudobacter</taxon>
    </lineage>
</organism>
<dbReference type="Pfam" id="PF07980">
    <property type="entry name" value="SusD_RagB"/>
    <property type="match status" value="1"/>
</dbReference>
<keyword evidence="4" id="KW-0472">Membrane</keyword>
<proteinExistence type="inferred from homology"/>
<dbReference type="Gene3D" id="1.25.40.390">
    <property type="match status" value="1"/>
</dbReference>
<evidence type="ECO:0000313" key="9">
    <source>
        <dbReference type="Proteomes" id="UP000293874"/>
    </source>
</evidence>
<dbReference type="OrthoDB" id="629561at2"/>
<comment type="similarity">
    <text evidence="2">Belongs to the SusD family.</text>
</comment>
<evidence type="ECO:0000313" key="8">
    <source>
        <dbReference type="EMBL" id="RZS71008.1"/>
    </source>
</evidence>
<reference evidence="8 9" key="1">
    <citation type="submission" date="2019-02" db="EMBL/GenBank/DDBJ databases">
        <title>Genomic Encyclopedia of Type Strains, Phase IV (KMG-IV): sequencing the most valuable type-strain genomes for metagenomic binning, comparative biology and taxonomic classification.</title>
        <authorList>
            <person name="Goeker M."/>
        </authorList>
    </citation>
    <scope>NUCLEOTIDE SEQUENCE [LARGE SCALE GENOMIC DNA]</scope>
    <source>
        <strain evidence="8 9">DSM 18116</strain>
    </source>
</reference>
<evidence type="ECO:0000256" key="1">
    <source>
        <dbReference type="ARBA" id="ARBA00004442"/>
    </source>
</evidence>
<evidence type="ECO:0000256" key="4">
    <source>
        <dbReference type="ARBA" id="ARBA00023136"/>
    </source>
</evidence>
<dbReference type="PROSITE" id="PS51257">
    <property type="entry name" value="PROKAR_LIPOPROTEIN"/>
    <property type="match status" value="1"/>
</dbReference>
<feature type="domain" description="SusD-like N-terminal" evidence="7">
    <location>
        <begin position="107"/>
        <end position="238"/>
    </location>
</feature>
<keyword evidence="9" id="KW-1185">Reference proteome</keyword>
<comment type="subcellular location">
    <subcellularLocation>
        <location evidence="1">Cell outer membrane</location>
    </subcellularLocation>
</comment>